<dbReference type="SUPFAM" id="SSF47823">
    <property type="entry name" value="lambda integrase-like, N-terminal domain"/>
    <property type="match status" value="1"/>
</dbReference>
<dbReference type="SUPFAM" id="SSF56349">
    <property type="entry name" value="DNA breaking-rejoining enzymes"/>
    <property type="match status" value="1"/>
</dbReference>
<dbReference type="InterPro" id="IPR010998">
    <property type="entry name" value="Integrase_recombinase_N"/>
</dbReference>
<evidence type="ECO:0000256" key="1">
    <source>
        <dbReference type="ARBA" id="ARBA00023125"/>
    </source>
</evidence>
<organism evidence="6 7">
    <name type="scientific">Kutzneria viridogrisea</name>
    <dbReference type="NCBI Taxonomy" id="47990"/>
    <lineage>
        <taxon>Bacteria</taxon>
        <taxon>Bacillati</taxon>
        <taxon>Actinomycetota</taxon>
        <taxon>Actinomycetes</taxon>
        <taxon>Pseudonocardiales</taxon>
        <taxon>Pseudonocardiaceae</taxon>
        <taxon>Kutzneria</taxon>
    </lineage>
</organism>
<dbReference type="Gene3D" id="1.10.443.10">
    <property type="entry name" value="Intergrase catalytic core"/>
    <property type="match status" value="1"/>
</dbReference>
<comment type="caution">
    <text evidence="6">The sequence shown here is derived from an EMBL/GenBank/DDBJ whole genome shotgun (WGS) entry which is preliminary data.</text>
</comment>
<evidence type="ECO:0000313" key="6">
    <source>
        <dbReference type="EMBL" id="MBA8923865.1"/>
    </source>
</evidence>
<name>A0ABR6BAK8_9PSEU</name>
<proteinExistence type="predicted"/>
<evidence type="ECO:0000259" key="5">
    <source>
        <dbReference type="PROSITE" id="PS51900"/>
    </source>
</evidence>
<dbReference type="InterPro" id="IPR050090">
    <property type="entry name" value="Tyrosine_recombinase_XerCD"/>
</dbReference>
<sequence length="368" mass="38867">MGRLSRWLRVTGRAAADLTPTVVDEFVALRREHSTSEMVARRGVGPLLRFLRGAGAAPGRGEVYCSDQVAALLVRYRGWLVDERGLASESVRCYCGQAKKFLVWLPAPLDAALAGLDSATVTAFIVDRTTAAESVWSAKALVTALRSLLRFLHVEGMITGPLTGAVPAVAGWRLAGLPRGLHRDQVAAVLGGPNTATPAGLRDHAILTVLARLGLRGAEAAALGLTDVDWHSGEIIVRGKGSTVERIPLPVEVGTALAAYLTKGRPPCSCSALFVTARAPYHALSGTAVRAVMGRACQRAGLPRLGAHRLRHTLATEVLRAGAGLAEVGQLLRHRNQLSTTVYAKVDHTALSALARPWPLPASVGNPS</sequence>
<evidence type="ECO:0000259" key="4">
    <source>
        <dbReference type="PROSITE" id="PS51898"/>
    </source>
</evidence>
<dbReference type="Pfam" id="PF00589">
    <property type="entry name" value="Phage_integrase"/>
    <property type="match status" value="1"/>
</dbReference>
<feature type="domain" description="Tyr recombinase" evidence="4">
    <location>
        <begin position="176"/>
        <end position="356"/>
    </location>
</feature>
<keyword evidence="7" id="KW-1185">Reference proteome</keyword>
<dbReference type="EMBL" id="JACJID010000001">
    <property type="protein sequence ID" value="MBA8923865.1"/>
    <property type="molecule type" value="Genomic_DNA"/>
</dbReference>
<dbReference type="PANTHER" id="PTHR30349:SF90">
    <property type="entry name" value="TYROSINE RECOMBINASE XERD"/>
    <property type="match status" value="1"/>
</dbReference>
<dbReference type="PROSITE" id="PS51900">
    <property type="entry name" value="CB"/>
    <property type="match status" value="1"/>
</dbReference>
<dbReference type="InterPro" id="IPR044068">
    <property type="entry name" value="CB"/>
</dbReference>
<dbReference type="InterPro" id="IPR011010">
    <property type="entry name" value="DNA_brk_join_enz"/>
</dbReference>
<keyword evidence="1 3" id="KW-0238">DNA-binding</keyword>
<gene>
    <name evidence="6" type="ORF">BC739_001062</name>
</gene>
<dbReference type="Proteomes" id="UP000517916">
    <property type="component" value="Unassembled WGS sequence"/>
</dbReference>
<reference evidence="6 7" key="1">
    <citation type="submission" date="2020-08" db="EMBL/GenBank/DDBJ databases">
        <title>Genomic Encyclopedia of Archaeal and Bacterial Type Strains, Phase II (KMG-II): from individual species to whole genera.</title>
        <authorList>
            <person name="Goeker M."/>
        </authorList>
    </citation>
    <scope>NUCLEOTIDE SEQUENCE [LARGE SCALE GENOMIC DNA]</scope>
    <source>
        <strain evidence="6 7">DSM 43850</strain>
    </source>
</reference>
<protein>
    <submittedName>
        <fullName evidence="6">Site-specific recombinase XerD</fullName>
    </submittedName>
</protein>
<evidence type="ECO:0000256" key="3">
    <source>
        <dbReference type="PROSITE-ProRule" id="PRU01248"/>
    </source>
</evidence>
<accession>A0ABR6BAK8</accession>
<dbReference type="InterPro" id="IPR002104">
    <property type="entry name" value="Integrase_catalytic"/>
</dbReference>
<feature type="domain" description="Core-binding (CB)" evidence="5">
    <location>
        <begin position="67"/>
        <end position="153"/>
    </location>
</feature>
<dbReference type="InterPro" id="IPR013762">
    <property type="entry name" value="Integrase-like_cat_sf"/>
</dbReference>
<evidence type="ECO:0000313" key="7">
    <source>
        <dbReference type="Proteomes" id="UP000517916"/>
    </source>
</evidence>
<evidence type="ECO:0000256" key="2">
    <source>
        <dbReference type="ARBA" id="ARBA00023172"/>
    </source>
</evidence>
<dbReference type="RefSeq" id="WP_318295948.1">
    <property type="nucleotide sequence ID" value="NZ_BAAABQ010000065.1"/>
</dbReference>
<keyword evidence="2" id="KW-0233">DNA recombination</keyword>
<dbReference type="Gene3D" id="1.10.150.130">
    <property type="match status" value="1"/>
</dbReference>
<dbReference type="PROSITE" id="PS51898">
    <property type="entry name" value="TYR_RECOMBINASE"/>
    <property type="match status" value="1"/>
</dbReference>
<dbReference type="PANTHER" id="PTHR30349">
    <property type="entry name" value="PHAGE INTEGRASE-RELATED"/>
    <property type="match status" value="1"/>
</dbReference>